<feature type="non-terminal residue" evidence="1">
    <location>
        <position position="123"/>
    </location>
</feature>
<accession>A0AAV5VJF4</accession>
<organism evidence="1 2">
    <name type="scientific">Pristionchus fissidentatus</name>
    <dbReference type="NCBI Taxonomy" id="1538716"/>
    <lineage>
        <taxon>Eukaryota</taxon>
        <taxon>Metazoa</taxon>
        <taxon>Ecdysozoa</taxon>
        <taxon>Nematoda</taxon>
        <taxon>Chromadorea</taxon>
        <taxon>Rhabditida</taxon>
        <taxon>Rhabditina</taxon>
        <taxon>Diplogasteromorpha</taxon>
        <taxon>Diplogasteroidea</taxon>
        <taxon>Neodiplogasteridae</taxon>
        <taxon>Pristionchus</taxon>
    </lineage>
</organism>
<dbReference type="AlphaFoldDB" id="A0AAV5VJF4"/>
<name>A0AAV5VJF4_9BILA</name>
<feature type="non-terminal residue" evidence="1">
    <location>
        <position position="1"/>
    </location>
</feature>
<gene>
    <name evidence="1" type="ORF">PFISCL1PPCAC_10951</name>
</gene>
<evidence type="ECO:0000313" key="2">
    <source>
        <dbReference type="Proteomes" id="UP001432322"/>
    </source>
</evidence>
<comment type="caution">
    <text evidence="1">The sequence shown here is derived from an EMBL/GenBank/DDBJ whole genome shotgun (WGS) entry which is preliminary data.</text>
</comment>
<sequence>ASLNLVSDYHPMLYDVKDYRFLLFDHPNVERVVFEIHDWFEYKIAGMSSAAKNYLRFAKTSFADFYFATPKRRAIQFIGIYDKFVALSEETKEEIEKEYNRLPGLARWEPVVASLRKKYMQAN</sequence>
<dbReference type="Proteomes" id="UP001432322">
    <property type="component" value="Unassembled WGS sequence"/>
</dbReference>
<protein>
    <submittedName>
        <fullName evidence="1">Uncharacterized protein</fullName>
    </submittedName>
</protein>
<evidence type="ECO:0000313" key="1">
    <source>
        <dbReference type="EMBL" id="GMT19654.1"/>
    </source>
</evidence>
<proteinExistence type="predicted"/>
<reference evidence="1" key="1">
    <citation type="submission" date="2023-10" db="EMBL/GenBank/DDBJ databases">
        <title>Genome assembly of Pristionchus species.</title>
        <authorList>
            <person name="Yoshida K."/>
            <person name="Sommer R.J."/>
        </authorList>
    </citation>
    <scope>NUCLEOTIDE SEQUENCE</scope>
    <source>
        <strain evidence="1">RS5133</strain>
    </source>
</reference>
<dbReference type="EMBL" id="BTSY01000003">
    <property type="protein sequence ID" value="GMT19654.1"/>
    <property type="molecule type" value="Genomic_DNA"/>
</dbReference>
<keyword evidence="2" id="KW-1185">Reference proteome</keyword>